<organism evidence="2 3">
    <name type="scientific">Panagrolaimus superbus</name>
    <dbReference type="NCBI Taxonomy" id="310955"/>
    <lineage>
        <taxon>Eukaryota</taxon>
        <taxon>Metazoa</taxon>
        <taxon>Ecdysozoa</taxon>
        <taxon>Nematoda</taxon>
        <taxon>Chromadorea</taxon>
        <taxon>Rhabditida</taxon>
        <taxon>Tylenchina</taxon>
        <taxon>Panagrolaimomorpha</taxon>
        <taxon>Panagrolaimoidea</taxon>
        <taxon>Panagrolaimidae</taxon>
        <taxon>Panagrolaimus</taxon>
    </lineage>
</organism>
<accession>A0A914XW62</accession>
<keyword evidence="1" id="KW-0732">Signal</keyword>
<feature type="signal peptide" evidence="1">
    <location>
        <begin position="1"/>
        <end position="20"/>
    </location>
</feature>
<dbReference type="Proteomes" id="UP000887577">
    <property type="component" value="Unplaced"/>
</dbReference>
<name>A0A914XW62_9BILA</name>
<reference evidence="3" key="1">
    <citation type="submission" date="2022-11" db="UniProtKB">
        <authorList>
            <consortium name="WormBaseParasite"/>
        </authorList>
    </citation>
    <scope>IDENTIFICATION</scope>
</reference>
<keyword evidence="2" id="KW-1185">Reference proteome</keyword>
<evidence type="ECO:0000256" key="1">
    <source>
        <dbReference type="SAM" id="SignalP"/>
    </source>
</evidence>
<feature type="chain" id="PRO_5037412684" evidence="1">
    <location>
        <begin position="21"/>
        <end position="66"/>
    </location>
</feature>
<evidence type="ECO:0000313" key="2">
    <source>
        <dbReference type="Proteomes" id="UP000887577"/>
    </source>
</evidence>
<sequence length="66" mass="8150">MFYELLFLWWFFGSLNLTFAYNVPIDLEQITEASQTDFRLYENPYFIYVDFQTLARKQCDRQTYPQ</sequence>
<dbReference type="WBParaSite" id="PSU_v2.g12175.t1">
    <property type="protein sequence ID" value="PSU_v2.g12175.t1"/>
    <property type="gene ID" value="PSU_v2.g12175"/>
</dbReference>
<dbReference type="AlphaFoldDB" id="A0A914XW62"/>
<proteinExistence type="predicted"/>
<evidence type="ECO:0000313" key="3">
    <source>
        <dbReference type="WBParaSite" id="PSU_v2.g12175.t1"/>
    </source>
</evidence>
<protein>
    <submittedName>
        <fullName evidence="3">Secreted protein</fullName>
    </submittedName>
</protein>